<keyword evidence="6" id="KW-0677">Repeat</keyword>
<dbReference type="InterPro" id="IPR008930">
    <property type="entry name" value="Terpenoid_cyclase/PrenylTrfase"/>
</dbReference>
<keyword evidence="4" id="KW-0808">Transferase</keyword>
<evidence type="ECO:0000313" key="11">
    <source>
        <dbReference type="Proteomes" id="UP000091956"/>
    </source>
</evidence>
<dbReference type="EMBL" id="KV460215">
    <property type="protein sequence ID" value="OBT98828.2"/>
    <property type="molecule type" value="Genomic_DNA"/>
</dbReference>
<gene>
    <name evidence="10" type="ORF">VE01_03427</name>
</gene>
<dbReference type="InterPro" id="IPR045089">
    <property type="entry name" value="PGGT1B-like"/>
</dbReference>
<protein>
    <recommendedName>
        <fullName evidence="9">Prenyltransferase alpha-alpha toroid domain-containing protein</fullName>
    </recommendedName>
</protein>
<dbReference type="Proteomes" id="UP000091956">
    <property type="component" value="Unassembled WGS sequence"/>
</dbReference>
<evidence type="ECO:0000256" key="5">
    <source>
        <dbReference type="ARBA" id="ARBA00022723"/>
    </source>
</evidence>
<dbReference type="PANTHER" id="PTHR11774">
    <property type="entry name" value="GERANYLGERANYL TRANSFERASE TYPE BETA SUBUNIT"/>
    <property type="match status" value="1"/>
</dbReference>
<evidence type="ECO:0000256" key="1">
    <source>
        <dbReference type="ARBA" id="ARBA00001947"/>
    </source>
</evidence>
<keyword evidence="5" id="KW-0479">Metal-binding</keyword>
<dbReference type="GeneID" id="28836813"/>
<dbReference type="InterPro" id="IPR001330">
    <property type="entry name" value="Prenyltrans"/>
</dbReference>
<feature type="region of interest" description="Disordered" evidence="8">
    <location>
        <begin position="312"/>
        <end position="335"/>
    </location>
</feature>
<name>A0A1B8GSM4_9PEZI</name>
<evidence type="ECO:0000256" key="2">
    <source>
        <dbReference type="ARBA" id="ARBA00010497"/>
    </source>
</evidence>
<dbReference type="STRING" id="342668.A0A1B8GSM4"/>
<sequence length="520" mass="57955">MRKGRPAITCTDPMAGQKRRTYSKASALRIDNLTTVKKFTTMEQPVFNKELHIKYWRRCLKSVLPTEYTSTDSSRLSLGFFILSAFDLLGVGGDQLDRKDVAGLKQWILNCEHPNGGFCGSPNHKYPSAYYRTATDTPSDMDPANLPATFFALMALNFVGKVGEVDRKKCLKWLQKLQREDGSFGETLGKDGKIEGGRDMRYCQCAAAIRWILRGDLKSKSQKEVDDINVNGLVGHIRKAETYDGGFGESFEHESHAGYTYCGIASLSNLGRLPGSLSKSEEGAEPSDSKLTGVTNLQDTIRWLMSRQVNYVESDDEEDDEEPQTKPEESSNPANNEIEQLAAAGLSLEDTYAIGCNGRLNKGPDTCYSFWVDASLYILGQSKLINKEGSRRWLIEKTQHMIGGFAKEPGYPPDIYHSYLGLGTLAMLGEPHLKTFDPVLCASQEAKSKIERDIAEFLEPDAPGKSVWDNIVLMGDMVPVSDGKFPKFWTDAEEEHKKMKEEGTLPFQPFAPQNVWSGET</sequence>
<dbReference type="AlphaFoldDB" id="A0A1B8GSM4"/>
<feature type="domain" description="Prenyltransferase alpha-alpha toroid" evidence="9">
    <location>
        <begin position="47"/>
        <end position="441"/>
    </location>
</feature>
<dbReference type="GO" id="GO:0005953">
    <property type="term" value="C:CAAX-protein geranylgeranyltransferase complex"/>
    <property type="evidence" value="ECO:0007669"/>
    <property type="project" value="TreeGrafter"/>
</dbReference>
<dbReference type="PANTHER" id="PTHR11774:SF4">
    <property type="entry name" value="GERANYLGERANYL TRANSFERASE TYPE-1 SUBUNIT BETA"/>
    <property type="match status" value="1"/>
</dbReference>
<evidence type="ECO:0000256" key="7">
    <source>
        <dbReference type="ARBA" id="ARBA00022833"/>
    </source>
</evidence>
<dbReference type="RefSeq" id="XP_018132561.2">
    <property type="nucleotide sequence ID" value="XM_018272917.2"/>
</dbReference>
<comment type="cofactor">
    <cofactor evidence="1">
        <name>Zn(2+)</name>
        <dbReference type="ChEBI" id="CHEBI:29105"/>
    </cofactor>
</comment>
<reference evidence="11" key="2">
    <citation type="journal article" date="2018" name="Nat. Commun.">
        <title>Extreme sensitivity to ultraviolet light in the fungal pathogen causing white-nose syndrome of bats.</title>
        <authorList>
            <person name="Palmer J.M."/>
            <person name="Drees K.P."/>
            <person name="Foster J.T."/>
            <person name="Lindner D.L."/>
        </authorList>
    </citation>
    <scope>NUCLEOTIDE SEQUENCE [LARGE SCALE GENOMIC DNA]</scope>
    <source>
        <strain evidence="11">UAMH 10579</strain>
    </source>
</reference>
<evidence type="ECO:0000313" key="10">
    <source>
        <dbReference type="EMBL" id="OBT98828.2"/>
    </source>
</evidence>
<proteinExistence type="inferred from homology"/>
<dbReference type="Pfam" id="PF00432">
    <property type="entry name" value="Prenyltrans"/>
    <property type="match status" value="1"/>
</dbReference>
<evidence type="ECO:0000256" key="3">
    <source>
        <dbReference type="ARBA" id="ARBA00022602"/>
    </source>
</evidence>
<dbReference type="SUPFAM" id="SSF48239">
    <property type="entry name" value="Terpenoid cyclases/Protein prenyltransferases"/>
    <property type="match status" value="1"/>
</dbReference>
<dbReference type="Gene3D" id="1.50.10.20">
    <property type="match status" value="1"/>
</dbReference>
<evidence type="ECO:0000256" key="6">
    <source>
        <dbReference type="ARBA" id="ARBA00022737"/>
    </source>
</evidence>
<evidence type="ECO:0000256" key="8">
    <source>
        <dbReference type="SAM" id="MobiDB-lite"/>
    </source>
</evidence>
<dbReference type="GO" id="GO:0004662">
    <property type="term" value="F:CAAX-protein geranylgeranyltransferase activity"/>
    <property type="evidence" value="ECO:0007669"/>
    <property type="project" value="TreeGrafter"/>
</dbReference>
<keyword evidence="7" id="KW-0862">Zinc</keyword>
<reference evidence="10 11" key="1">
    <citation type="submission" date="2016-03" db="EMBL/GenBank/DDBJ databases">
        <title>Comparative genomics of Pseudogymnoascus destructans, the fungus causing white-nose syndrome of bats.</title>
        <authorList>
            <person name="Palmer J.M."/>
            <person name="Drees K.P."/>
            <person name="Foster J.T."/>
            <person name="Lindner D.L."/>
        </authorList>
    </citation>
    <scope>NUCLEOTIDE SEQUENCE [LARGE SCALE GENOMIC DNA]</scope>
    <source>
        <strain evidence="10 11">UAMH 10579</strain>
    </source>
</reference>
<keyword evidence="3" id="KW-0637">Prenyltransferase</keyword>
<feature type="compositionally biased region" description="Acidic residues" evidence="8">
    <location>
        <begin position="313"/>
        <end position="322"/>
    </location>
</feature>
<accession>A0A1B8GSM4</accession>
<organism evidence="10 11">
    <name type="scientific">Pseudogymnoascus verrucosus</name>
    <dbReference type="NCBI Taxonomy" id="342668"/>
    <lineage>
        <taxon>Eukaryota</taxon>
        <taxon>Fungi</taxon>
        <taxon>Dikarya</taxon>
        <taxon>Ascomycota</taxon>
        <taxon>Pezizomycotina</taxon>
        <taxon>Leotiomycetes</taxon>
        <taxon>Thelebolales</taxon>
        <taxon>Thelebolaceae</taxon>
        <taxon>Pseudogymnoascus</taxon>
    </lineage>
</organism>
<evidence type="ECO:0000259" key="9">
    <source>
        <dbReference type="Pfam" id="PF00432"/>
    </source>
</evidence>
<comment type="similarity">
    <text evidence="2">Belongs to the protein prenyltransferase subunit beta family.</text>
</comment>
<feature type="region of interest" description="Disordered" evidence="8">
    <location>
        <begin position="499"/>
        <end position="520"/>
    </location>
</feature>
<evidence type="ECO:0000256" key="4">
    <source>
        <dbReference type="ARBA" id="ARBA00022679"/>
    </source>
</evidence>
<dbReference type="GO" id="GO:0046872">
    <property type="term" value="F:metal ion binding"/>
    <property type="evidence" value="ECO:0007669"/>
    <property type="project" value="UniProtKB-KW"/>
</dbReference>
<keyword evidence="11" id="KW-1185">Reference proteome</keyword>